<evidence type="ECO:0000256" key="1">
    <source>
        <dbReference type="SAM" id="MobiDB-lite"/>
    </source>
</evidence>
<dbReference type="Proteomes" id="UP000275078">
    <property type="component" value="Unassembled WGS sequence"/>
</dbReference>
<feature type="region of interest" description="Disordered" evidence="1">
    <location>
        <begin position="299"/>
        <end position="333"/>
    </location>
</feature>
<evidence type="ECO:0000313" key="2">
    <source>
        <dbReference type="EMBL" id="RPA75144.1"/>
    </source>
</evidence>
<dbReference type="EMBL" id="ML119771">
    <property type="protein sequence ID" value="RPA75144.1"/>
    <property type="molecule type" value="Genomic_DNA"/>
</dbReference>
<feature type="compositionally biased region" description="Low complexity" evidence="1">
    <location>
        <begin position="206"/>
        <end position="218"/>
    </location>
</feature>
<protein>
    <recommendedName>
        <fullName evidence="4">CCHC-type domain-containing protein</fullName>
    </recommendedName>
</protein>
<feature type="compositionally biased region" description="Basic residues" evidence="1">
    <location>
        <begin position="223"/>
        <end position="235"/>
    </location>
</feature>
<name>A0A3N4HZS7_ASCIM</name>
<dbReference type="OrthoDB" id="8063677at2759"/>
<sequence length="355" mass="40146">MTTPILLGSGKISGVPKLEAGNYFQWKEAVMIALSGINARQIVLGLETTPALNATTQYRDFISRSEQGAALLHRTCGPTAASLISGNFDPVDIWTTLEARFQATETSRLQLIQRFHNLRYNPETMKCAADYIAQLRAIQAELRGSEDALTDRNLLAHLLTHLPGRYRITVNMINNLPQDQQTLDRAARELANFETLDGIRRDIIGSSKSSNTRTSASALSASHQKHPKGRRHRSRSRDSDRHRSRSPRNPSQNSRWNQNDRHSRPWKKESDKRDSNYSAKECTYCHRRGHLAHECRKRIYDERNKQPKRRENDPSGSGSDTTITAGSASVKADAVIDDYFAESDRTERHGFGKQH</sequence>
<dbReference type="STRING" id="1160509.A0A3N4HZS7"/>
<feature type="compositionally biased region" description="Basic and acidic residues" evidence="1">
    <location>
        <begin position="258"/>
        <end position="275"/>
    </location>
</feature>
<dbReference type="PANTHER" id="PTHR47481">
    <property type="match status" value="1"/>
</dbReference>
<feature type="region of interest" description="Disordered" evidence="1">
    <location>
        <begin position="204"/>
        <end position="277"/>
    </location>
</feature>
<dbReference type="SUPFAM" id="SSF57756">
    <property type="entry name" value="Retrovirus zinc finger-like domains"/>
    <property type="match status" value="1"/>
</dbReference>
<dbReference type="GO" id="GO:0003676">
    <property type="term" value="F:nucleic acid binding"/>
    <property type="evidence" value="ECO:0007669"/>
    <property type="project" value="InterPro"/>
</dbReference>
<dbReference type="AlphaFoldDB" id="A0A3N4HZS7"/>
<dbReference type="PANTHER" id="PTHR47481:SF31">
    <property type="entry name" value="OS01G0873500 PROTEIN"/>
    <property type="match status" value="1"/>
</dbReference>
<feature type="compositionally biased region" description="Basic and acidic residues" evidence="1">
    <location>
        <begin position="299"/>
        <end position="313"/>
    </location>
</feature>
<dbReference type="Pfam" id="PF14223">
    <property type="entry name" value="Retrotran_gag_2"/>
    <property type="match status" value="1"/>
</dbReference>
<evidence type="ECO:0008006" key="4">
    <source>
        <dbReference type="Google" id="ProtNLM"/>
    </source>
</evidence>
<organism evidence="2 3">
    <name type="scientific">Ascobolus immersus RN42</name>
    <dbReference type="NCBI Taxonomy" id="1160509"/>
    <lineage>
        <taxon>Eukaryota</taxon>
        <taxon>Fungi</taxon>
        <taxon>Dikarya</taxon>
        <taxon>Ascomycota</taxon>
        <taxon>Pezizomycotina</taxon>
        <taxon>Pezizomycetes</taxon>
        <taxon>Pezizales</taxon>
        <taxon>Ascobolaceae</taxon>
        <taxon>Ascobolus</taxon>
    </lineage>
</organism>
<reference evidence="2 3" key="1">
    <citation type="journal article" date="2018" name="Nat. Ecol. Evol.">
        <title>Pezizomycetes genomes reveal the molecular basis of ectomycorrhizal truffle lifestyle.</title>
        <authorList>
            <person name="Murat C."/>
            <person name="Payen T."/>
            <person name="Noel B."/>
            <person name="Kuo A."/>
            <person name="Morin E."/>
            <person name="Chen J."/>
            <person name="Kohler A."/>
            <person name="Krizsan K."/>
            <person name="Balestrini R."/>
            <person name="Da Silva C."/>
            <person name="Montanini B."/>
            <person name="Hainaut M."/>
            <person name="Levati E."/>
            <person name="Barry K.W."/>
            <person name="Belfiori B."/>
            <person name="Cichocki N."/>
            <person name="Clum A."/>
            <person name="Dockter R.B."/>
            <person name="Fauchery L."/>
            <person name="Guy J."/>
            <person name="Iotti M."/>
            <person name="Le Tacon F."/>
            <person name="Lindquist E.A."/>
            <person name="Lipzen A."/>
            <person name="Malagnac F."/>
            <person name="Mello A."/>
            <person name="Molinier V."/>
            <person name="Miyauchi S."/>
            <person name="Poulain J."/>
            <person name="Riccioni C."/>
            <person name="Rubini A."/>
            <person name="Sitrit Y."/>
            <person name="Splivallo R."/>
            <person name="Traeger S."/>
            <person name="Wang M."/>
            <person name="Zifcakova L."/>
            <person name="Wipf D."/>
            <person name="Zambonelli A."/>
            <person name="Paolocci F."/>
            <person name="Nowrousian M."/>
            <person name="Ottonello S."/>
            <person name="Baldrian P."/>
            <person name="Spatafora J.W."/>
            <person name="Henrissat B."/>
            <person name="Nagy L.G."/>
            <person name="Aury J.M."/>
            <person name="Wincker P."/>
            <person name="Grigoriev I.V."/>
            <person name="Bonfante P."/>
            <person name="Martin F.M."/>
        </authorList>
    </citation>
    <scope>NUCLEOTIDE SEQUENCE [LARGE SCALE GENOMIC DNA]</scope>
    <source>
        <strain evidence="2 3">RN42</strain>
    </source>
</reference>
<feature type="compositionally biased region" description="Polar residues" evidence="1">
    <location>
        <begin position="314"/>
        <end position="327"/>
    </location>
</feature>
<keyword evidence="3" id="KW-1185">Reference proteome</keyword>
<evidence type="ECO:0000313" key="3">
    <source>
        <dbReference type="Proteomes" id="UP000275078"/>
    </source>
</evidence>
<dbReference type="GO" id="GO:0008270">
    <property type="term" value="F:zinc ion binding"/>
    <property type="evidence" value="ECO:0007669"/>
    <property type="project" value="InterPro"/>
</dbReference>
<proteinExistence type="predicted"/>
<dbReference type="InterPro" id="IPR036875">
    <property type="entry name" value="Znf_CCHC_sf"/>
</dbReference>
<accession>A0A3N4HZS7</accession>
<gene>
    <name evidence="2" type="ORF">BJ508DRAFT_332427</name>
</gene>